<dbReference type="Gene3D" id="3.30.70.1450">
    <property type="entry name" value="Regulator of K+ conductance, C-terminal domain"/>
    <property type="match status" value="1"/>
</dbReference>
<dbReference type="EMBL" id="JTHE03000039">
    <property type="protein sequence ID" value="MCM1982423.1"/>
    <property type="molecule type" value="Genomic_DNA"/>
</dbReference>
<dbReference type="SUPFAM" id="SSF116726">
    <property type="entry name" value="TrkA C-terminal domain-like"/>
    <property type="match status" value="1"/>
</dbReference>
<evidence type="ECO:0000313" key="4">
    <source>
        <dbReference type="EMBL" id="MCM1982423.1"/>
    </source>
</evidence>
<feature type="domain" description="RCK C-terminal" evidence="3">
    <location>
        <begin position="141"/>
        <end position="227"/>
    </location>
</feature>
<keyword evidence="2" id="KW-0812">Transmembrane</keyword>
<protein>
    <submittedName>
        <fullName evidence="4">TrkA C-terminal domain-containing protein</fullName>
    </submittedName>
</protein>
<dbReference type="Pfam" id="PF02080">
    <property type="entry name" value="TrkA_C"/>
    <property type="match status" value="1"/>
</dbReference>
<feature type="region of interest" description="Disordered" evidence="1">
    <location>
        <begin position="249"/>
        <end position="270"/>
    </location>
</feature>
<reference evidence="4 5" key="1">
    <citation type="journal article" date="2015" name="Genome Announc.">
        <title>Draft Genome Sequence of Filamentous Marine Cyanobacterium Lyngbya confervoides Strain BDU141951.</title>
        <authorList>
            <person name="Chandrababunaidu M.M."/>
            <person name="Sen D."/>
            <person name="Tripathy S."/>
        </authorList>
    </citation>
    <scope>NUCLEOTIDE SEQUENCE [LARGE SCALE GENOMIC DNA]</scope>
    <source>
        <strain evidence="4 5">BDU141951</strain>
    </source>
</reference>
<evidence type="ECO:0000256" key="2">
    <source>
        <dbReference type="SAM" id="Phobius"/>
    </source>
</evidence>
<dbReference type="InterPro" id="IPR036721">
    <property type="entry name" value="RCK_C_sf"/>
</dbReference>
<organism evidence="4 5">
    <name type="scientific">Lyngbya confervoides BDU141951</name>
    <dbReference type="NCBI Taxonomy" id="1574623"/>
    <lineage>
        <taxon>Bacteria</taxon>
        <taxon>Bacillati</taxon>
        <taxon>Cyanobacteriota</taxon>
        <taxon>Cyanophyceae</taxon>
        <taxon>Oscillatoriophycideae</taxon>
        <taxon>Oscillatoriales</taxon>
        <taxon>Microcoleaceae</taxon>
        <taxon>Lyngbya</taxon>
    </lineage>
</organism>
<keyword evidence="2" id="KW-0472">Membrane</keyword>
<evidence type="ECO:0000259" key="3">
    <source>
        <dbReference type="PROSITE" id="PS51202"/>
    </source>
</evidence>
<proteinExistence type="predicted"/>
<evidence type="ECO:0000256" key="1">
    <source>
        <dbReference type="SAM" id="MobiDB-lite"/>
    </source>
</evidence>
<name>A0ABD4T1W3_9CYAN</name>
<dbReference type="PROSITE" id="PS51202">
    <property type="entry name" value="RCK_C"/>
    <property type="match status" value="1"/>
</dbReference>
<keyword evidence="2" id="KW-1133">Transmembrane helix</keyword>
<gene>
    <name evidence="4" type="ORF">QQ91_0006225</name>
</gene>
<feature type="transmembrane region" description="Helical" evidence="2">
    <location>
        <begin position="101"/>
        <end position="120"/>
    </location>
</feature>
<dbReference type="Proteomes" id="UP000031561">
    <property type="component" value="Unassembled WGS sequence"/>
</dbReference>
<dbReference type="RefSeq" id="WP_166281152.1">
    <property type="nucleotide sequence ID" value="NZ_JTHE03000039.1"/>
</dbReference>
<feature type="transmembrane region" description="Helical" evidence="2">
    <location>
        <begin position="6"/>
        <end position="30"/>
    </location>
</feature>
<accession>A0ABD4T1W3</accession>
<evidence type="ECO:0000313" key="5">
    <source>
        <dbReference type="Proteomes" id="UP000031561"/>
    </source>
</evidence>
<dbReference type="AlphaFoldDB" id="A0ABD4T1W3"/>
<comment type="caution">
    <text evidence="4">The sequence shown here is derived from an EMBL/GenBank/DDBJ whole genome shotgun (WGS) entry which is preliminary data.</text>
</comment>
<keyword evidence="5" id="KW-1185">Reference proteome</keyword>
<feature type="transmembrane region" description="Helical" evidence="2">
    <location>
        <begin position="65"/>
        <end position="89"/>
    </location>
</feature>
<dbReference type="InterPro" id="IPR006037">
    <property type="entry name" value="RCK_C"/>
</dbReference>
<sequence>MAALVSAFIAITLSLLITRIATEALTFTGLSRASAKFQARSAFTGTGFTTAESASVVEHPVRRRIIMWLMLLGNAGVITVMSSLILTFVSSGSLGDGVSRFAILTLGLALIWGLGTNRAFNRVLTRWVRWSLRRWIRLDIHDYASLLHLRDEYQVMEIAVDEDNWIAHKTLQESKLRDEGLVVLGIERDDQSYVGAPNGQTYVCPGDLLILYGRRTALMELDLRREGWAGEQAHHQAIAVQRRLETAQEAQDPYVSKELSRDLSQSTSKS</sequence>